<sequence length="230" mass="27608">MVKRITTREPLNLSDKPTVHQNPISRYNHIVFHYNDRINNKNSILLDYAYTDKMYRFWYYMSTRLFFLLLILYLAPYLTFITLCISLYTVIIHENAMQVYRSNLKKVPNMFENMIFDEALCKSGSGHYLYFSVKPQDLESFQFPPTTKDVLRNREDEGKVNFMVYDRVFLEWSEGLRKPRWILWLHVLANLALFIIMQYFVYTPLFCFDMLHPITSITKCGSETVQYTLF</sequence>
<feature type="transmembrane region" description="Helical" evidence="1">
    <location>
        <begin position="65"/>
        <end position="91"/>
    </location>
</feature>
<keyword evidence="1" id="KW-0812">Transmembrane</keyword>
<keyword evidence="3" id="KW-1185">Reference proteome</keyword>
<keyword evidence="1" id="KW-0472">Membrane</keyword>
<dbReference type="EMBL" id="CAJZBQ010000053">
    <property type="protein sequence ID" value="CAG9331716.1"/>
    <property type="molecule type" value="Genomic_DNA"/>
</dbReference>
<gene>
    <name evidence="2" type="ORF">BSTOLATCC_MIC53779</name>
</gene>
<dbReference type="AlphaFoldDB" id="A0AAU9K3F2"/>
<evidence type="ECO:0000313" key="2">
    <source>
        <dbReference type="EMBL" id="CAG9331716.1"/>
    </source>
</evidence>
<comment type="caution">
    <text evidence="2">The sequence shown here is derived from an EMBL/GenBank/DDBJ whole genome shotgun (WGS) entry which is preliminary data.</text>
</comment>
<keyword evidence="1" id="KW-1133">Transmembrane helix</keyword>
<protein>
    <submittedName>
        <fullName evidence="2">Uncharacterized protein</fullName>
    </submittedName>
</protein>
<accession>A0AAU9K3F2</accession>
<evidence type="ECO:0000256" key="1">
    <source>
        <dbReference type="SAM" id="Phobius"/>
    </source>
</evidence>
<reference evidence="2" key="1">
    <citation type="submission" date="2021-09" db="EMBL/GenBank/DDBJ databases">
        <authorList>
            <consortium name="AG Swart"/>
            <person name="Singh M."/>
            <person name="Singh A."/>
            <person name="Seah K."/>
            <person name="Emmerich C."/>
        </authorList>
    </citation>
    <scope>NUCLEOTIDE SEQUENCE</scope>
    <source>
        <strain evidence="2">ATCC30299</strain>
    </source>
</reference>
<proteinExistence type="predicted"/>
<feature type="transmembrane region" description="Helical" evidence="1">
    <location>
        <begin position="181"/>
        <end position="201"/>
    </location>
</feature>
<dbReference type="Proteomes" id="UP001162131">
    <property type="component" value="Unassembled WGS sequence"/>
</dbReference>
<evidence type="ECO:0000313" key="3">
    <source>
        <dbReference type="Proteomes" id="UP001162131"/>
    </source>
</evidence>
<name>A0AAU9K3F2_9CILI</name>
<organism evidence="2 3">
    <name type="scientific">Blepharisma stoltei</name>
    <dbReference type="NCBI Taxonomy" id="1481888"/>
    <lineage>
        <taxon>Eukaryota</taxon>
        <taxon>Sar</taxon>
        <taxon>Alveolata</taxon>
        <taxon>Ciliophora</taxon>
        <taxon>Postciliodesmatophora</taxon>
        <taxon>Heterotrichea</taxon>
        <taxon>Heterotrichida</taxon>
        <taxon>Blepharismidae</taxon>
        <taxon>Blepharisma</taxon>
    </lineage>
</organism>